<proteinExistence type="predicted"/>
<feature type="domain" description="ParB-like N-terminal" evidence="1">
    <location>
        <begin position="14"/>
        <end position="97"/>
    </location>
</feature>
<dbReference type="SMART" id="SM00470">
    <property type="entry name" value="ParB"/>
    <property type="match status" value="1"/>
</dbReference>
<evidence type="ECO:0000259" key="1">
    <source>
        <dbReference type="SMART" id="SM00470"/>
    </source>
</evidence>
<evidence type="ECO:0000313" key="3">
    <source>
        <dbReference type="EMBL" id="CAB4197261.1"/>
    </source>
</evidence>
<dbReference type="InterPro" id="IPR003115">
    <property type="entry name" value="ParB_N"/>
</dbReference>
<accession>A0A6J5RUN9</accession>
<dbReference type="InterPro" id="IPR046718">
    <property type="entry name" value="DUF6610"/>
</dbReference>
<dbReference type="InterPro" id="IPR036086">
    <property type="entry name" value="ParB/Sulfiredoxin_sf"/>
</dbReference>
<gene>
    <name evidence="3" type="ORF">UFOVP1305_3</name>
    <name evidence="2" type="ORF">UFOVP896_41</name>
</gene>
<dbReference type="EMBL" id="LR797254">
    <property type="protein sequence ID" value="CAB4197261.1"/>
    <property type="molecule type" value="Genomic_DNA"/>
</dbReference>
<dbReference type="Pfam" id="PF02195">
    <property type="entry name" value="ParB_N"/>
    <property type="match status" value="1"/>
</dbReference>
<dbReference type="SUPFAM" id="SSF110849">
    <property type="entry name" value="ParB/Sulfiredoxin"/>
    <property type="match status" value="1"/>
</dbReference>
<name>A0A6J5RUN9_9CAUD</name>
<sequence>MPEVTPNILSSEVEIVDVELLKSHPENPRRGSVPIIAESLRAHGQYRPITAQRSTGHVLTGNHTLAAAIHTGMTEVAVVWVDVDDTEARRILLHDNRSSDFGTYDTDALVALLQQTREDSDGVLLGTGYDDEVLDSLQHVADVFDDHRETLEPFKNLPAKRRESSVRPIQSHANEAVMVGARLMGWYQGVNSGSQDKFDLWRSYTSERAVPRIMFIDNDWHDYKHEDHLSLCAKAKPIMATTRDLLTKQQATDAGVAYYSIKDVLSMGAEIAEHVDDVIVIPKFDCLDRIPETINGARVVLGYSVPSTYGGTELAPEAFKGRPVHLLGGSWLRQRSLLHILGDDVVSLDNNNFASIARFAMICQRDGNHVNIKEYGITATRGFHILCAFMSLGNMLDDLIEWFPEISPDLIDEDEIQDEAASTR</sequence>
<reference evidence="3" key="1">
    <citation type="submission" date="2020-05" db="EMBL/GenBank/DDBJ databases">
        <authorList>
            <person name="Chiriac C."/>
            <person name="Salcher M."/>
            <person name="Ghai R."/>
            <person name="Kavagutti S V."/>
        </authorList>
    </citation>
    <scope>NUCLEOTIDE SEQUENCE</scope>
</reference>
<organism evidence="3">
    <name type="scientific">uncultured Caudovirales phage</name>
    <dbReference type="NCBI Taxonomy" id="2100421"/>
    <lineage>
        <taxon>Viruses</taxon>
        <taxon>Duplodnaviria</taxon>
        <taxon>Heunggongvirae</taxon>
        <taxon>Uroviricota</taxon>
        <taxon>Caudoviricetes</taxon>
        <taxon>Peduoviridae</taxon>
        <taxon>Maltschvirus</taxon>
        <taxon>Maltschvirus maltsch</taxon>
    </lineage>
</organism>
<dbReference type="Gene3D" id="3.90.1530.10">
    <property type="entry name" value="Conserved hypothetical protein from pyrococcus furiosus pfu- 392566-001, ParB domain"/>
    <property type="match status" value="1"/>
</dbReference>
<evidence type="ECO:0000313" key="2">
    <source>
        <dbReference type="EMBL" id="CAB4169577.1"/>
    </source>
</evidence>
<dbReference type="EMBL" id="LR796844">
    <property type="protein sequence ID" value="CAB4169577.1"/>
    <property type="molecule type" value="Genomic_DNA"/>
</dbReference>
<protein>
    <submittedName>
        <fullName evidence="3">ParB/Sulfiredoxin</fullName>
    </submittedName>
</protein>
<dbReference type="Pfam" id="PF20314">
    <property type="entry name" value="DUF6610"/>
    <property type="match status" value="1"/>
</dbReference>